<evidence type="ECO:0000313" key="12">
    <source>
        <dbReference type="Proteomes" id="UP000289437"/>
    </source>
</evidence>
<dbReference type="GO" id="GO:0009279">
    <property type="term" value="C:cell outer membrane"/>
    <property type="evidence" value="ECO:0007669"/>
    <property type="project" value="UniProtKB-SubCell"/>
</dbReference>
<name>A0A4Q0T035_9BACT</name>
<reference evidence="11 12" key="1">
    <citation type="submission" date="2018-11" db="EMBL/GenBank/DDBJ databases">
        <authorList>
            <person name="Mardanov A.V."/>
            <person name="Ravin N.V."/>
            <person name="Dedysh S.N."/>
        </authorList>
    </citation>
    <scope>NUCLEOTIDE SEQUENCE [LARGE SCALE GENOMIC DNA]</scope>
    <source>
        <strain evidence="11 12">AF10</strain>
    </source>
</reference>
<evidence type="ECO:0000313" key="11">
    <source>
        <dbReference type="EMBL" id="RXH56925.1"/>
    </source>
</evidence>
<reference evidence="12" key="2">
    <citation type="submission" date="2019-02" db="EMBL/GenBank/DDBJ databases">
        <title>Granulicella sibirica sp. nov., a psychrotolerant acidobacterium isolated from an organic soil layer in forested tundra, West Siberia.</title>
        <authorList>
            <person name="Oshkin I.Y."/>
            <person name="Kulichevskaya I.S."/>
            <person name="Rijpstra W.I.C."/>
            <person name="Sinninghe Damste J.S."/>
            <person name="Rakitin A.L."/>
            <person name="Ravin N.V."/>
            <person name="Dedysh S.N."/>
        </authorList>
    </citation>
    <scope>NUCLEOTIDE SEQUENCE [LARGE SCALE GENOMIC DNA]</scope>
    <source>
        <strain evidence="12">AF10</strain>
    </source>
</reference>
<dbReference type="AlphaFoldDB" id="A0A4Q0T035"/>
<dbReference type="InterPro" id="IPR003423">
    <property type="entry name" value="OMP_efflux"/>
</dbReference>
<comment type="similarity">
    <text evidence="2">Belongs to the outer membrane factor (OMF) (TC 1.B.17) family.</text>
</comment>
<keyword evidence="5" id="KW-0812">Transmembrane</keyword>
<feature type="coiled-coil region" evidence="8">
    <location>
        <begin position="541"/>
        <end position="568"/>
    </location>
</feature>
<feature type="region of interest" description="Disordered" evidence="9">
    <location>
        <begin position="165"/>
        <end position="189"/>
    </location>
</feature>
<keyword evidence="10" id="KW-0732">Signal</keyword>
<dbReference type="RefSeq" id="WP_241654260.1">
    <property type="nucleotide sequence ID" value="NZ_RDSM01000001.1"/>
</dbReference>
<feature type="chain" id="PRO_5020363630" evidence="10">
    <location>
        <begin position="23"/>
        <end position="667"/>
    </location>
</feature>
<comment type="caution">
    <text evidence="11">The sequence shown here is derived from an EMBL/GenBank/DDBJ whole genome shotgun (WGS) entry which is preliminary data.</text>
</comment>
<proteinExistence type="inferred from homology"/>
<dbReference type="Gene3D" id="1.20.1600.10">
    <property type="entry name" value="Outer membrane efflux proteins (OEP)"/>
    <property type="match status" value="1"/>
</dbReference>
<accession>A0A4Q0T035</accession>
<keyword evidence="7" id="KW-0998">Cell outer membrane</keyword>
<evidence type="ECO:0000256" key="1">
    <source>
        <dbReference type="ARBA" id="ARBA00004442"/>
    </source>
</evidence>
<dbReference type="EMBL" id="RDSM01000001">
    <property type="protein sequence ID" value="RXH56925.1"/>
    <property type="molecule type" value="Genomic_DNA"/>
</dbReference>
<dbReference type="GO" id="GO:0015562">
    <property type="term" value="F:efflux transmembrane transporter activity"/>
    <property type="evidence" value="ECO:0007669"/>
    <property type="project" value="InterPro"/>
</dbReference>
<dbReference type="SUPFAM" id="SSF56954">
    <property type="entry name" value="Outer membrane efflux proteins (OEP)"/>
    <property type="match status" value="1"/>
</dbReference>
<gene>
    <name evidence="11" type="ORF">GRAN_0235</name>
</gene>
<dbReference type="Pfam" id="PF02321">
    <property type="entry name" value="OEP"/>
    <property type="match status" value="1"/>
</dbReference>
<sequence>MNIRNKLALAQIALLLTSSLEAQTSSSSPAPAPPEAPAPRGAQNQAVQGVAEANAKNGTTQSAATAARPALRLDIPHSYNPFAPYRASLVAPPNLANSPRIDQLVQNGELVLSLKDAIALSLENNLDLAIARYNIPIAEADIIRTQAGGSFRGVNTGIVQNTPGGGVGGFGSSSSGAGAGGTSGGAGGAGSGASGLVQSTLGTGTNVNSYDPVITASINTEHDTEPLSNTSIYGVQSLQLNTITGNFGYSQSFATGTTLQAIFDNNRQATNSPFSILNPTLNSNYRFLLQQQLLAGFGLGPNLRFLRIAKNNQKISDEAFRLQVITTITQIADMYWDLVAAYEDNQLKARSLTFAQETLDKGRKQLELQAIPAMDVLKDEAEVATREQDVSIAKSTLQFQELLIKNALTKNLDDPILEAMPVRPTDRIGLDQGQASGPTEDLIARALSDRIELSESGIDLENRRISRDAARNALLPQVALTGYYAGTGLAGVQNPAAGVTSTSPVGFGGALRTTFNNSAPDYYVGLSMNIPLRNRVAKSDQYRSELEARQAELRLQQLRKQIRIEVRNAQYALTQSEARVLSARKARDLAEKTFNITTKEQELGAGSQLQTLTARRDFDAAESTLVAAMTAYQKAKIELDRSIGTTLEQNAISIDSARTGVVASAAN</sequence>
<evidence type="ECO:0000256" key="5">
    <source>
        <dbReference type="ARBA" id="ARBA00022692"/>
    </source>
</evidence>
<keyword evidence="6" id="KW-0472">Membrane</keyword>
<evidence type="ECO:0000256" key="8">
    <source>
        <dbReference type="SAM" id="Coils"/>
    </source>
</evidence>
<dbReference type="GO" id="GO:0015288">
    <property type="term" value="F:porin activity"/>
    <property type="evidence" value="ECO:0007669"/>
    <property type="project" value="TreeGrafter"/>
</dbReference>
<keyword evidence="12" id="KW-1185">Reference proteome</keyword>
<feature type="signal peptide" evidence="10">
    <location>
        <begin position="1"/>
        <end position="22"/>
    </location>
</feature>
<protein>
    <submittedName>
        <fullName evidence="11">Cobalt-zinc-cadmium resistance protein CzcA</fullName>
    </submittedName>
</protein>
<dbReference type="InterPro" id="IPR051906">
    <property type="entry name" value="TolC-like"/>
</dbReference>
<evidence type="ECO:0000256" key="4">
    <source>
        <dbReference type="ARBA" id="ARBA00022452"/>
    </source>
</evidence>
<dbReference type="Proteomes" id="UP000289437">
    <property type="component" value="Unassembled WGS sequence"/>
</dbReference>
<evidence type="ECO:0000256" key="9">
    <source>
        <dbReference type="SAM" id="MobiDB-lite"/>
    </source>
</evidence>
<evidence type="ECO:0000256" key="7">
    <source>
        <dbReference type="ARBA" id="ARBA00023237"/>
    </source>
</evidence>
<dbReference type="PANTHER" id="PTHR30026">
    <property type="entry name" value="OUTER MEMBRANE PROTEIN TOLC"/>
    <property type="match status" value="1"/>
</dbReference>
<organism evidence="11 12">
    <name type="scientific">Granulicella sibirica</name>
    <dbReference type="NCBI Taxonomy" id="2479048"/>
    <lineage>
        <taxon>Bacteria</taxon>
        <taxon>Pseudomonadati</taxon>
        <taxon>Acidobacteriota</taxon>
        <taxon>Terriglobia</taxon>
        <taxon>Terriglobales</taxon>
        <taxon>Acidobacteriaceae</taxon>
        <taxon>Granulicella</taxon>
    </lineage>
</organism>
<dbReference type="GO" id="GO:1990281">
    <property type="term" value="C:efflux pump complex"/>
    <property type="evidence" value="ECO:0007669"/>
    <property type="project" value="TreeGrafter"/>
</dbReference>
<evidence type="ECO:0000256" key="6">
    <source>
        <dbReference type="ARBA" id="ARBA00023136"/>
    </source>
</evidence>
<evidence type="ECO:0000256" key="2">
    <source>
        <dbReference type="ARBA" id="ARBA00007613"/>
    </source>
</evidence>
<keyword evidence="8" id="KW-0175">Coiled coil</keyword>
<evidence type="ECO:0000256" key="10">
    <source>
        <dbReference type="SAM" id="SignalP"/>
    </source>
</evidence>
<keyword evidence="4" id="KW-1134">Transmembrane beta strand</keyword>
<keyword evidence="3" id="KW-0813">Transport</keyword>
<evidence type="ECO:0000256" key="3">
    <source>
        <dbReference type="ARBA" id="ARBA00022448"/>
    </source>
</evidence>
<feature type="region of interest" description="Disordered" evidence="9">
    <location>
        <begin position="24"/>
        <end position="49"/>
    </location>
</feature>
<comment type="subcellular location">
    <subcellularLocation>
        <location evidence="1">Cell outer membrane</location>
    </subcellularLocation>
</comment>
<dbReference type="PANTHER" id="PTHR30026:SF23">
    <property type="entry name" value="TO APRF-PUTATIVE OUTER MEMBRANE EFFLUX PROTEIN OR SECRETED ALKALINE PHOSPHATASE-RELATED"/>
    <property type="match status" value="1"/>
</dbReference>